<keyword evidence="9" id="KW-1071">Ligand-gated ion channel</keyword>
<dbReference type="AlphaFoldDB" id="A0AAE1K8V4"/>
<dbReference type="SUPFAM" id="SSF53822">
    <property type="entry name" value="Periplasmic binding protein-like I"/>
    <property type="match status" value="1"/>
</dbReference>
<evidence type="ECO:0000256" key="11">
    <source>
        <dbReference type="SAM" id="Phobius"/>
    </source>
</evidence>
<evidence type="ECO:0000256" key="12">
    <source>
        <dbReference type="SAM" id="SignalP"/>
    </source>
</evidence>
<evidence type="ECO:0000256" key="1">
    <source>
        <dbReference type="ARBA" id="ARBA00004141"/>
    </source>
</evidence>
<evidence type="ECO:0000256" key="7">
    <source>
        <dbReference type="ARBA" id="ARBA00023170"/>
    </source>
</evidence>
<feature type="chain" id="PRO_5041997628" description="Ionotropic glutamate receptor C-terminal domain-containing protein" evidence="12">
    <location>
        <begin position="31"/>
        <end position="859"/>
    </location>
</feature>
<keyword evidence="5" id="KW-0406">Ion transport</keyword>
<dbReference type="SMART" id="SM00079">
    <property type="entry name" value="PBPe"/>
    <property type="match status" value="1"/>
</dbReference>
<dbReference type="GO" id="GO:0016020">
    <property type="term" value="C:membrane"/>
    <property type="evidence" value="ECO:0007669"/>
    <property type="project" value="UniProtKB-SubCell"/>
</dbReference>
<keyword evidence="3 11" id="KW-0812">Transmembrane</keyword>
<keyword evidence="15" id="KW-1185">Reference proteome</keyword>
<feature type="domain" description="Ionotropic glutamate receptor C-terminal" evidence="13">
    <location>
        <begin position="455"/>
        <end position="797"/>
    </location>
</feature>
<feature type="transmembrane region" description="Helical" evidence="11">
    <location>
        <begin position="827"/>
        <end position="848"/>
    </location>
</feature>
<organism evidence="14 15">
    <name type="scientific">Acacia crassicarpa</name>
    <name type="common">northern wattle</name>
    <dbReference type="NCBI Taxonomy" id="499986"/>
    <lineage>
        <taxon>Eukaryota</taxon>
        <taxon>Viridiplantae</taxon>
        <taxon>Streptophyta</taxon>
        <taxon>Embryophyta</taxon>
        <taxon>Tracheophyta</taxon>
        <taxon>Spermatophyta</taxon>
        <taxon>Magnoliopsida</taxon>
        <taxon>eudicotyledons</taxon>
        <taxon>Gunneridae</taxon>
        <taxon>Pentapetalae</taxon>
        <taxon>rosids</taxon>
        <taxon>fabids</taxon>
        <taxon>Fabales</taxon>
        <taxon>Fabaceae</taxon>
        <taxon>Caesalpinioideae</taxon>
        <taxon>mimosoid clade</taxon>
        <taxon>Acacieae</taxon>
        <taxon>Acacia</taxon>
    </lineage>
</organism>
<feature type="transmembrane region" description="Helical" evidence="11">
    <location>
        <begin position="634"/>
        <end position="653"/>
    </location>
</feature>
<evidence type="ECO:0000256" key="6">
    <source>
        <dbReference type="ARBA" id="ARBA00023136"/>
    </source>
</evidence>
<protein>
    <recommendedName>
        <fullName evidence="13">Ionotropic glutamate receptor C-terminal domain-containing protein</fullName>
    </recommendedName>
</protein>
<evidence type="ECO:0000256" key="2">
    <source>
        <dbReference type="ARBA" id="ARBA00022448"/>
    </source>
</evidence>
<dbReference type="Gene3D" id="1.10.287.70">
    <property type="match status" value="1"/>
</dbReference>
<evidence type="ECO:0000256" key="4">
    <source>
        <dbReference type="ARBA" id="ARBA00022989"/>
    </source>
</evidence>
<accession>A0AAE1K8V4</accession>
<gene>
    <name evidence="14" type="ORF">QN277_025181</name>
</gene>
<reference evidence="14" key="1">
    <citation type="submission" date="2023-10" db="EMBL/GenBank/DDBJ databases">
        <title>Chromosome-level genome of the transformable northern wattle, Acacia crassicarpa.</title>
        <authorList>
            <person name="Massaro I."/>
            <person name="Sinha N.R."/>
            <person name="Poethig S."/>
            <person name="Leichty A.R."/>
        </authorList>
    </citation>
    <scope>NUCLEOTIDE SEQUENCE</scope>
    <source>
        <strain evidence="14">Acra3RX</strain>
        <tissue evidence="14">Leaf</tissue>
    </source>
</reference>
<feature type="signal peptide" evidence="12">
    <location>
        <begin position="1"/>
        <end position="30"/>
    </location>
</feature>
<evidence type="ECO:0000259" key="13">
    <source>
        <dbReference type="SMART" id="SM00079"/>
    </source>
</evidence>
<keyword evidence="8" id="KW-0325">Glycoprotein</keyword>
<keyword evidence="7" id="KW-0675">Receptor</keyword>
<dbReference type="GO" id="GO:0015276">
    <property type="term" value="F:ligand-gated monoatomic ion channel activity"/>
    <property type="evidence" value="ECO:0007669"/>
    <property type="project" value="InterPro"/>
</dbReference>
<comment type="subcellular location">
    <subcellularLocation>
        <location evidence="1">Membrane</location>
        <topology evidence="1">Multi-pass membrane protein</topology>
    </subcellularLocation>
</comment>
<evidence type="ECO:0000256" key="5">
    <source>
        <dbReference type="ARBA" id="ARBA00023065"/>
    </source>
</evidence>
<keyword evidence="12" id="KW-0732">Signal</keyword>
<feature type="transmembrane region" description="Helical" evidence="11">
    <location>
        <begin position="578"/>
        <end position="598"/>
    </location>
</feature>
<name>A0AAE1K8V4_9FABA</name>
<dbReference type="InterPro" id="IPR015683">
    <property type="entry name" value="Ionotropic_Glu_rcpt"/>
</dbReference>
<evidence type="ECO:0000256" key="10">
    <source>
        <dbReference type="ARBA" id="ARBA00023303"/>
    </source>
</evidence>
<dbReference type="EMBL" id="JAWXYG010000007">
    <property type="protein sequence ID" value="KAK4268534.1"/>
    <property type="molecule type" value="Genomic_DNA"/>
</dbReference>
<evidence type="ECO:0000256" key="3">
    <source>
        <dbReference type="ARBA" id="ARBA00022692"/>
    </source>
</evidence>
<dbReference type="Gene3D" id="3.40.50.2300">
    <property type="match status" value="2"/>
</dbReference>
<keyword evidence="10" id="KW-0407">Ion channel</keyword>
<dbReference type="InterPro" id="IPR001828">
    <property type="entry name" value="ANF_lig-bd_rcpt"/>
</dbReference>
<comment type="caution">
    <text evidence="14">The sequence shown here is derived from an EMBL/GenBank/DDBJ whole genome shotgun (WGS) entry which is preliminary data.</text>
</comment>
<evidence type="ECO:0000313" key="15">
    <source>
        <dbReference type="Proteomes" id="UP001293593"/>
    </source>
</evidence>
<dbReference type="PANTHER" id="PTHR18966">
    <property type="entry name" value="IONOTROPIC GLUTAMATE RECEPTOR"/>
    <property type="match status" value="1"/>
</dbReference>
<keyword evidence="2" id="KW-0813">Transport</keyword>
<dbReference type="Gene3D" id="3.40.190.10">
    <property type="entry name" value="Periplasmic binding protein-like II"/>
    <property type="match status" value="1"/>
</dbReference>
<dbReference type="Proteomes" id="UP001293593">
    <property type="component" value="Unassembled WGS sequence"/>
</dbReference>
<dbReference type="InterPro" id="IPR001320">
    <property type="entry name" value="Iontro_rcpt_C"/>
</dbReference>
<dbReference type="SUPFAM" id="SSF53850">
    <property type="entry name" value="Periplasmic binding protein-like II"/>
    <property type="match status" value="1"/>
</dbReference>
<evidence type="ECO:0000256" key="8">
    <source>
        <dbReference type="ARBA" id="ARBA00023180"/>
    </source>
</evidence>
<evidence type="ECO:0000313" key="14">
    <source>
        <dbReference type="EMBL" id="KAK4268534.1"/>
    </source>
</evidence>
<evidence type="ECO:0000256" key="9">
    <source>
        <dbReference type="ARBA" id="ARBA00023286"/>
    </source>
</evidence>
<proteinExistence type="predicted"/>
<keyword evidence="6 11" id="KW-0472">Membrane</keyword>
<sequence>MAELQKSFKASYLVSLLLFVLLWLSITARASMAATEIPVGVILDLNSELGEMVNNSLTLAVEDYYSDNKQTATMIRLIVRNASQNDFATAARAAHDLMKNEKVHAILGPQNSEQARYIVRLGEEVFQKPVIWFPITGPSILPPPSPSSIYTGQGLNCYQFRAIAAIIKALGWQSIVPIYEETEYGSHLVPCLTNVLKEMGVQMANVTAINSSSKDLGINTTLDTLNNMRTHVFLVHMSMDLGTKFIWSAQKKEMMGEGYAWILTQELSSLTDPQVPLVRNLYNGSSVPVDNFTDFVSLKRYMQGALGVRPMDSNKTDLHRAKEKNFTDRFLGTLPIYGWWAYHTIEALAKAVEKVEKAGTDNGQKLRDEIKATTFTGVSGVNFNLSQGQLEQLEYEVYNVISARERIIGSWSPKTGLVQDYSDGGGGGEASGGRGYQLKYPLWPGDTLDKPPKLRIGVPRTNYFPEFVVVYNSSKPRVDGFAYNVFLRALDVLPFPLNNFEFVLLPNNSGSDSATYDDMLCTQMKEEDLDAIIGDITIVASRTDCVDFTLPYLDSSVAMVVRIKNASTSGILFKPFDGLLWVTLGGIFVAATIVILILEKYKNKTNGIHKIDQFLINPFLVYKMDVMEKFASSAAGWMVILTSFLFILVVQVYTANLASILTQGQEKEPSFKDETEIIRRNLLVGYRSGSMWVRELLTEQLGFKPSQLKALGSPEEYNETLSRGTKNGGVDAIFDETPYLMLFLSKYKSSFMMTGPIYKTGGLAFAFPRKSGLVSHFSTAILNVTQDAEPFRLLMARSALPTSIEDLEFEDESDIETSSLSISNFGGLYPVLLFVVVLFLCLSIPSVIKRLPDQSTVIE</sequence>
<dbReference type="InterPro" id="IPR028082">
    <property type="entry name" value="Peripla_BP_I"/>
</dbReference>
<keyword evidence="4 11" id="KW-1133">Transmembrane helix</keyword>
<dbReference type="Pfam" id="PF01094">
    <property type="entry name" value="ANF_receptor"/>
    <property type="match status" value="1"/>
</dbReference>